<keyword evidence="2" id="KW-1185">Reference proteome</keyword>
<evidence type="ECO:0000313" key="1">
    <source>
        <dbReference type="EMBL" id="KAJ8639676.1"/>
    </source>
</evidence>
<accession>A0ACC2M249</accession>
<evidence type="ECO:0000313" key="2">
    <source>
        <dbReference type="Proteomes" id="UP001234297"/>
    </source>
</evidence>
<protein>
    <submittedName>
        <fullName evidence="1">Uncharacterized protein</fullName>
    </submittedName>
</protein>
<comment type="caution">
    <text evidence="1">The sequence shown here is derived from an EMBL/GenBank/DDBJ whole genome shotgun (WGS) entry which is preliminary data.</text>
</comment>
<gene>
    <name evidence="1" type="ORF">MRB53_016370</name>
</gene>
<dbReference type="EMBL" id="CM056813">
    <property type="protein sequence ID" value="KAJ8639676.1"/>
    <property type="molecule type" value="Genomic_DNA"/>
</dbReference>
<organism evidence="1 2">
    <name type="scientific">Persea americana</name>
    <name type="common">Avocado</name>
    <dbReference type="NCBI Taxonomy" id="3435"/>
    <lineage>
        <taxon>Eukaryota</taxon>
        <taxon>Viridiplantae</taxon>
        <taxon>Streptophyta</taxon>
        <taxon>Embryophyta</taxon>
        <taxon>Tracheophyta</taxon>
        <taxon>Spermatophyta</taxon>
        <taxon>Magnoliopsida</taxon>
        <taxon>Magnoliidae</taxon>
        <taxon>Laurales</taxon>
        <taxon>Lauraceae</taxon>
        <taxon>Persea</taxon>
    </lineage>
</organism>
<name>A0ACC2M249_PERAE</name>
<dbReference type="Proteomes" id="UP001234297">
    <property type="component" value="Chromosome 5"/>
</dbReference>
<proteinExistence type="predicted"/>
<sequence length="233" mass="26449">MAGPKQDPLNGAYYEQPIPPQRAYHRPGRGSGFFCGPGSLLNALVNLSTTILGVIMIVAFLFWLLIRPLKVKVYVERASLTQFNLASSNTLHYNLSLDVSVRNPNKKIGIYYDTLEARAFYQGQRFDYVSLPSFYQGHKNTTMLYPIFEGQNFIALEGSAADDFNREKSEGDFQVDVKIHARVRFKVGPFKSFRFKPDVECELTLPLSNDGISATGFERTKCDIHLLHMRFVH</sequence>
<reference evidence="1 2" key="1">
    <citation type="journal article" date="2022" name="Hortic Res">
        <title>A haplotype resolved chromosomal level avocado genome allows analysis of novel avocado genes.</title>
        <authorList>
            <person name="Nath O."/>
            <person name="Fletcher S.J."/>
            <person name="Hayward A."/>
            <person name="Shaw L.M."/>
            <person name="Masouleh A.K."/>
            <person name="Furtado A."/>
            <person name="Henry R.J."/>
            <person name="Mitter N."/>
        </authorList>
    </citation>
    <scope>NUCLEOTIDE SEQUENCE [LARGE SCALE GENOMIC DNA]</scope>
    <source>
        <strain evidence="2">cv. Hass</strain>
    </source>
</reference>